<protein>
    <submittedName>
        <fullName evidence="3">Uncharacterized protein</fullName>
    </submittedName>
</protein>
<evidence type="ECO:0000313" key="4">
    <source>
        <dbReference type="EMBL" id="CAF4947567.1"/>
    </source>
</evidence>
<dbReference type="Proteomes" id="UP000681720">
    <property type="component" value="Unassembled WGS sequence"/>
</dbReference>
<dbReference type="AlphaFoldDB" id="A0A816WE79"/>
<evidence type="ECO:0000313" key="1">
    <source>
        <dbReference type="EMBL" id="CAF1182391.1"/>
    </source>
</evidence>
<comment type="caution">
    <text evidence="3">The sequence shown here is derived from an EMBL/GenBank/DDBJ whole genome shotgun (WGS) entry which is preliminary data.</text>
</comment>
<dbReference type="Proteomes" id="UP000663855">
    <property type="component" value="Unassembled WGS sequence"/>
</dbReference>
<dbReference type="EMBL" id="CAJOBJ010200993">
    <property type="protein sequence ID" value="CAF4983062.1"/>
    <property type="molecule type" value="Genomic_DNA"/>
</dbReference>
<evidence type="ECO:0000313" key="7">
    <source>
        <dbReference type="Proteomes" id="UP000663824"/>
    </source>
</evidence>
<dbReference type="Proteomes" id="UP000676336">
    <property type="component" value="Unassembled WGS sequence"/>
</dbReference>
<gene>
    <name evidence="4" type="ORF">BYL167_LOCUS53867</name>
    <name evidence="1" type="ORF">CJN711_LOCUS11085</name>
    <name evidence="5" type="ORF">GIL414_LOCUS56158</name>
    <name evidence="2" type="ORF">KQP761_LOCUS24714</name>
    <name evidence="3" type="ORF">MBJ925_LOCUS28407</name>
    <name evidence="6" type="ORF">SMN809_LOCUS77907</name>
</gene>
<evidence type="ECO:0000313" key="5">
    <source>
        <dbReference type="EMBL" id="CAF4983062.1"/>
    </source>
</evidence>
<dbReference type="EMBL" id="CAJOBI010338513">
    <property type="protein sequence ID" value="CAF5209462.1"/>
    <property type="molecule type" value="Genomic_DNA"/>
</dbReference>
<proteinExistence type="predicted"/>
<name>A0A816WE79_9BILA</name>
<dbReference type="EMBL" id="CAJNOV010004628">
    <property type="protein sequence ID" value="CAF1182391.1"/>
    <property type="molecule type" value="Genomic_DNA"/>
</dbReference>
<evidence type="ECO:0000313" key="3">
    <source>
        <dbReference type="EMBL" id="CAF2135243.1"/>
    </source>
</evidence>
<evidence type="ECO:0000313" key="6">
    <source>
        <dbReference type="EMBL" id="CAF5209462.1"/>
    </source>
</evidence>
<accession>A0A816WE79</accession>
<dbReference type="Proteomes" id="UP000663824">
    <property type="component" value="Unassembled WGS sequence"/>
</dbReference>
<sequence>MPFNEAQRDLVKQLFHRSATATAARITSDTPTQALQWVHSKPINWELITSLNLMVINRKGCDVKGVVDRFDEVEEFDDDKIFHNPSDLVDIRWFLEKAREIDDPVWLVKAYTAGTGFYKAIRLALEHDVHSFRD</sequence>
<dbReference type="EMBL" id="CAJNOW010013463">
    <property type="protein sequence ID" value="CAF1621308.1"/>
    <property type="molecule type" value="Genomic_DNA"/>
</dbReference>
<dbReference type="EMBL" id="CAJNRE010015246">
    <property type="protein sequence ID" value="CAF2135243.1"/>
    <property type="molecule type" value="Genomic_DNA"/>
</dbReference>
<dbReference type="Proteomes" id="UP000663834">
    <property type="component" value="Unassembled WGS sequence"/>
</dbReference>
<dbReference type="EMBL" id="CAJOBH010184262">
    <property type="protein sequence ID" value="CAF4947567.1"/>
    <property type="molecule type" value="Genomic_DNA"/>
</dbReference>
<organism evidence="3 7">
    <name type="scientific">Rotaria magnacalcarata</name>
    <dbReference type="NCBI Taxonomy" id="392030"/>
    <lineage>
        <taxon>Eukaryota</taxon>
        <taxon>Metazoa</taxon>
        <taxon>Spiralia</taxon>
        <taxon>Gnathifera</taxon>
        <taxon>Rotifera</taxon>
        <taxon>Eurotatoria</taxon>
        <taxon>Bdelloidea</taxon>
        <taxon>Philodinida</taxon>
        <taxon>Philodinidae</taxon>
        <taxon>Rotaria</taxon>
    </lineage>
</organism>
<reference evidence="3" key="1">
    <citation type="submission" date="2021-02" db="EMBL/GenBank/DDBJ databases">
        <authorList>
            <person name="Nowell W R."/>
        </authorList>
    </citation>
    <scope>NUCLEOTIDE SEQUENCE</scope>
</reference>
<dbReference type="Proteomes" id="UP000681967">
    <property type="component" value="Unassembled WGS sequence"/>
</dbReference>
<evidence type="ECO:0000313" key="2">
    <source>
        <dbReference type="EMBL" id="CAF1621308.1"/>
    </source>
</evidence>